<feature type="compositionally biased region" description="Acidic residues" evidence="1">
    <location>
        <begin position="377"/>
        <end position="387"/>
    </location>
</feature>
<feature type="region of interest" description="Disordered" evidence="1">
    <location>
        <begin position="377"/>
        <end position="469"/>
    </location>
</feature>
<dbReference type="AlphaFoldDB" id="A0A8H3F0Y7"/>
<feature type="compositionally biased region" description="Low complexity" evidence="1">
    <location>
        <begin position="446"/>
        <end position="458"/>
    </location>
</feature>
<dbReference type="InterPro" id="IPR010730">
    <property type="entry name" value="HET"/>
</dbReference>
<protein>
    <recommendedName>
        <fullName evidence="2">Heterokaryon incompatibility domain-containing protein</fullName>
    </recommendedName>
</protein>
<sequence>MAFEDIPATFRDAILVTRRLRCQYLWIDSLCIIQDSLEDWARESSQMQHYYKNSVLTIATDHLTGDHESFLEPPRPQYLTSVQVPFGTNVTVTPIYIYIRNRVHLPGYENDSAPLNTRGWTLQENLLSPRTLHYAEHQVVFECQKYSVTESDLSPRGTSDADVFTTIKRFFLKPECSRQDLSVSKYPTMATYYDPIYRWYQIILEYYKRSLTFEDDRFAAISGLAREISQQSKMTYKAGIWVEDFHVGLLWNASCRGSRPSKYRAPSWSWASLDINMHWGQNINPLFELYFGPKNQSAIYREADMLEVDLDLADGDPYGRLLSGSLRLRGRWLPYRFWRGATPTYFATFWRKPMYHNIYRGLRTPDGRDQLICSFDEEEEEEEEEEIGLLGEHESENESESRGLPGSSAAKPDMETFGASICTHPQDHSASKTPSSENYEEQNPISSSKSNDTCSSTSEIKDEDEETLHSWDPAILDETSMLQIASCTSSFGERELSIFYALLLRPVVGQGDLGFRRVGIAEIPDVDGLGVNGWESKECTIV</sequence>
<accession>A0A8H3F0Y7</accession>
<dbReference type="EMBL" id="CAJPDR010000067">
    <property type="protein sequence ID" value="CAF9913952.1"/>
    <property type="molecule type" value="Genomic_DNA"/>
</dbReference>
<feature type="compositionally biased region" description="Polar residues" evidence="1">
    <location>
        <begin position="431"/>
        <end position="445"/>
    </location>
</feature>
<evidence type="ECO:0000313" key="3">
    <source>
        <dbReference type="EMBL" id="CAF9913952.1"/>
    </source>
</evidence>
<keyword evidence="4" id="KW-1185">Reference proteome</keyword>
<proteinExistence type="predicted"/>
<organism evidence="3 4">
    <name type="scientific">Alectoria fallacina</name>
    <dbReference type="NCBI Taxonomy" id="1903189"/>
    <lineage>
        <taxon>Eukaryota</taxon>
        <taxon>Fungi</taxon>
        <taxon>Dikarya</taxon>
        <taxon>Ascomycota</taxon>
        <taxon>Pezizomycotina</taxon>
        <taxon>Lecanoromycetes</taxon>
        <taxon>OSLEUM clade</taxon>
        <taxon>Lecanoromycetidae</taxon>
        <taxon>Lecanorales</taxon>
        <taxon>Lecanorineae</taxon>
        <taxon>Parmeliaceae</taxon>
        <taxon>Alectoria</taxon>
    </lineage>
</organism>
<dbReference type="PANTHER" id="PTHR33112">
    <property type="entry name" value="DOMAIN PROTEIN, PUTATIVE-RELATED"/>
    <property type="match status" value="1"/>
</dbReference>
<gene>
    <name evidence="3" type="ORF">ALECFALPRED_009191</name>
</gene>
<evidence type="ECO:0000259" key="2">
    <source>
        <dbReference type="Pfam" id="PF06985"/>
    </source>
</evidence>
<comment type="caution">
    <text evidence="3">The sequence shown here is derived from an EMBL/GenBank/DDBJ whole genome shotgun (WGS) entry which is preliminary data.</text>
</comment>
<reference evidence="3" key="1">
    <citation type="submission" date="2021-03" db="EMBL/GenBank/DDBJ databases">
        <authorList>
            <person name="Tagirdzhanova G."/>
        </authorList>
    </citation>
    <scope>NUCLEOTIDE SEQUENCE</scope>
</reference>
<name>A0A8H3F0Y7_9LECA</name>
<dbReference type="Pfam" id="PF06985">
    <property type="entry name" value="HET"/>
    <property type="match status" value="1"/>
</dbReference>
<feature type="compositionally biased region" description="Basic and acidic residues" evidence="1">
    <location>
        <begin position="391"/>
        <end position="401"/>
    </location>
</feature>
<dbReference type="PANTHER" id="PTHR33112:SF16">
    <property type="entry name" value="HETEROKARYON INCOMPATIBILITY DOMAIN-CONTAINING PROTEIN"/>
    <property type="match status" value="1"/>
</dbReference>
<dbReference type="Proteomes" id="UP000664203">
    <property type="component" value="Unassembled WGS sequence"/>
</dbReference>
<evidence type="ECO:0000313" key="4">
    <source>
        <dbReference type="Proteomes" id="UP000664203"/>
    </source>
</evidence>
<dbReference type="OrthoDB" id="5362512at2759"/>
<feature type="domain" description="Heterokaryon incompatibility" evidence="2">
    <location>
        <begin position="5"/>
        <end position="124"/>
    </location>
</feature>
<evidence type="ECO:0000256" key="1">
    <source>
        <dbReference type="SAM" id="MobiDB-lite"/>
    </source>
</evidence>